<keyword evidence="2" id="KW-1185">Reference proteome</keyword>
<accession>A0A0N4XEM2</accession>
<reference evidence="1 2" key="2">
    <citation type="submission" date="2018-11" db="EMBL/GenBank/DDBJ databases">
        <authorList>
            <consortium name="Pathogen Informatics"/>
        </authorList>
    </citation>
    <scope>NUCLEOTIDE SEQUENCE [LARGE SCALE GENOMIC DNA]</scope>
</reference>
<name>A0A0N4XEM2_NIPBR</name>
<sequence length="78" mass="8820">MNEKKGRYAIEQAVEEEGKEYKTGKKQKTKKTKMAVVAGCQTIDSAKWSADQRQQIIDKVGHRFDAESEGDENDVAEE</sequence>
<dbReference type="WBParaSite" id="NBR_0000097401-mRNA-1">
    <property type="protein sequence ID" value="NBR_0000097401-mRNA-1"/>
    <property type="gene ID" value="NBR_0000097401"/>
</dbReference>
<dbReference type="AlphaFoldDB" id="A0A0N4XEM2"/>
<dbReference type="EMBL" id="UYSL01000613">
    <property type="protein sequence ID" value="VDL64132.1"/>
    <property type="molecule type" value="Genomic_DNA"/>
</dbReference>
<organism evidence="3">
    <name type="scientific">Nippostrongylus brasiliensis</name>
    <name type="common">Rat hookworm</name>
    <dbReference type="NCBI Taxonomy" id="27835"/>
    <lineage>
        <taxon>Eukaryota</taxon>
        <taxon>Metazoa</taxon>
        <taxon>Ecdysozoa</taxon>
        <taxon>Nematoda</taxon>
        <taxon>Chromadorea</taxon>
        <taxon>Rhabditida</taxon>
        <taxon>Rhabditina</taxon>
        <taxon>Rhabditomorpha</taxon>
        <taxon>Strongyloidea</taxon>
        <taxon>Heligmosomidae</taxon>
        <taxon>Nippostrongylus</taxon>
    </lineage>
</organism>
<protein>
    <submittedName>
        <fullName evidence="1 3">Uncharacterized protein</fullName>
    </submittedName>
</protein>
<evidence type="ECO:0000313" key="2">
    <source>
        <dbReference type="Proteomes" id="UP000271162"/>
    </source>
</evidence>
<evidence type="ECO:0000313" key="3">
    <source>
        <dbReference type="WBParaSite" id="NBR_0000097401-mRNA-1"/>
    </source>
</evidence>
<gene>
    <name evidence="1" type="ORF">NBR_LOCUS975</name>
</gene>
<dbReference type="Proteomes" id="UP000271162">
    <property type="component" value="Unassembled WGS sequence"/>
</dbReference>
<proteinExistence type="predicted"/>
<reference evidence="3" key="1">
    <citation type="submission" date="2017-02" db="UniProtKB">
        <authorList>
            <consortium name="WormBaseParasite"/>
        </authorList>
    </citation>
    <scope>IDENTIFICATION</scope>
</reference>
<evidence type="ECO:0000313" key="1">
    <source>
        <dbReference type="EMBL" id="VDL64132.1"/>
    </source>
</evidence>